<dbReference type="EMBL" id="FNTJ01000001">
    <property type="protein sequence ID" value="SEB72586.1"/>
    <property type="molecule type" value="Genomic_DNA"/>
</dbReference>
<name>A0A1H4LPR9_9PSED</name>
<dbReference type="AlphaFoldDB" id="A0A1H4LPR9"/>
<accession>A0A1H4LPR9</accession>
<keyword evidence="2" id="KW-1185">Reference proteome</keyword>
<organism evidence="1 2">
    <name type="scientific">Pseudomonas saponiphila</name>
    <dbReference type="NCBI Taxonomy" id="556534"/>
    <lineage>
        <taxon>Bacteria</taxon>
        <taxon>Pseudomonadati</taxon>
        <taxon>Pseudomonadota</taxon>
        <taxon>Gammaproteobacteria</taxon>
        <taxon>Pseudomonadales</taxon>
        <taxon>Pseudomonadaceae</taxon>
        <taxon>Pseudomonas</taxon>
    </lineage>
</organism>
<evidence type="ECO:0000313" key="1">
    <source>
        <dbReference type="EMBL" id="SEB72586.1"/>
    </source>
</evidence>
<reference evidence="2" key="1">
    <citation type="submission" date="2016-10" db="EMBL/GenBank/DDBJ databases">
        <authorList>
            <person name="Varghese N."/>
            <person name="Submissions S."/>
        </authorList>
    </citation>
    <scope>NUCLEOTIDE SEQUENCE [LARGE SCALE GENOMIC DNA]</scope>
    <source>
        <strain evidence="2">DSM 9751</strain>
    </source>
</reference>
<protein>
    <recommendedName>
        <fullName evidence="3">DNA segregation ATPase FtsK/SpoIIIE, S-DNA-T family</fullName>
    </recommendedName>
</protein>
<sequence length="275" mass="29816">MKLEHRSIIERCKREGAFPADVASQLLEHDLVQVVLDQLRGQARPYGDLSESAQQATIERVTLGVHTAVQLAIRVIASNGVKTVPVDVKRVQVDDKSLTVTAKVDGKDPSKHDLVDAAGHLCLLVMAPDDYSEALDDFVPDRDQKDLPLSIKEPTADLLSDQPANPDDSDGEVAQLGTKEDLEAHLAAGKPGAQATVDQEFGDFSYEDAAQLIVLKAAAKPFKAHWVQSRLAIDSDQATTLLLRLLDKGVIELETEGESALEHSYKVIATLEDVA</sequence>
<evidence type="ECO:0008006" key="3">
    <source>
        <dbReference type="Google" id="ProtNLM"/>
    </source>
</evidence>
<evidence type="ECO:0000313" key="2">
    <source>
        <dbReference type="Proteomes" id="UP000198982"/>
    </source>
</evidence>
<dbReference type="Proteomes" id="UP000198982">
    <property type="component" value="Unassembled WGS sequence"/>
</dbReference>
<proteinExistence type="predicted"/>
<gene>
    <name evidence="1" type="ORF">SAMN05216178_2018</name>
</gene>
<dbReference type="RefSeq" id="WP_092312792.1">
    <property type="nucleotide sequence ID" value="NZ_FNTJ01000001.1"/>
</dbReference>